<sequence length="52" mass="5638">MVAHVHGEDRPLGMAHSLADVVEMFRAAGLETAVGWPPIRWLGGAPDEWGED</sequence>
<evidence type="ECO:0000313" key="1">
    <source>
        <dbReference type="EMBL" id="ATZ28881.1"/>
    </source>
</evidence>
<evidence type="ECO:0000313" key="2">
    <source>
        <dbReference type="Proteomes" id="UP000231791"/>
    </source>
</evidence>
<proteinExistence type="predicted"/>
<gene>
    <name evidence="1" type="ORF">SLAV_35560</name>
</gene>
<protein>
    <submittedName>
        <fullName evidence="1">Uncharacterized protein</fullName>
    </submittedName>
</protein>
<dbReference type="AlphaFoldDB" id="A0A2K8PQ68"/>
<organism evidence="1 2">
    <name type="scientific">Streptomyces lavendulae subsp. lavendulae</name>
    <dbReference type="NCBI Taxonomy" id="58340"/>
    <lineage>
        <taxon>Bacteria</taxon>
        <taxon>Bacillati</taxon>
        <taxon>Actinomycetota</taxon>
        <taxon>Actinomycetes</taxon>
        <taxon>Kitasatosporales</taxon>
        <taxon>Streptomycetaceae</taxon>
        <taxon>Streptomyces</taxon>
    </lineage>
</organism>
<dbReference type="EMBL" id="CP024985">
    <property type="protein sequence ID" value="ATZ28881.1"/>
    <property type="molecule type" value="Genomic_DNA"/>
</dbReference>
<accession>A0A2K8PQ68</accession>
<name>A0A2K8PQ68_STRLA</name>
<keyword evidence="2" id="KW-1185">Reference proteome</keyword>
<dbReference type="Proteomes" id="UP000231791">
    <property type="component" value="Chromosome"/>
</dbReference>
<reference evidence="1 2" key="1">
    <citation type="submission" date="2017-11" db="EMBL/GenBank/DDBJ databases">
        <title>Complete genome sequence of Streptomyces lavendulae subsp. lavendulae CCM 3239 (formerly 'Streptomyces aureofaciens CCM 3239'), the producer of the angucycline-type antibiotic auricin.</title>
        <authorList>
            <person name="Busche T."/>
            <person name="Novakova R."/>
            <person name="Al'Dilaimi A."/>
            <person name="Homerova D."/>
            <person name="Feckova L."/>
            <person name="Rezuchova B."/>
            <person name="Mingyar E."/>
            <person name="Csolleiova D."/>
            <person name="Bekeova C."/>
            <person name="Winkler A."/>
            <person name="Sevcikova B."/>
            <person name="Kalinowski J."/>
            <person name="Kormanec J."/>
            <person name="Ruckert C."/>
        </authorList>
    </citation>
    <scope>NUCLEOTIDE SEQUENCE [LARGE SCALE GENOMIC DNA]</scope>
    <source>
        <strain evidence="1 2">CCM 3239</strain>
    </source>
</reference>
<dbReference type="KEGG" id="slx:SLAV_35560"/>